<name>A0ABQ4I0E6_9ACTN</name>
<protein>
    <recommendedName>
        <fullName evidence="1">DUF559 domain-containing protein</fullName>
    </recommendedName>
</protein>
<sequence>MHGFGDARSDDLHVIVPAGLVVPRLRGVVTHESIVPVRDPMWIGDVPCAPASRCAIDLARTLRRMDALPVLDLCLRVGACTLDGLRGELVAHRALRGVRQARRLVDLADPRPECRQESQLRLLLVDAGLPVPEPQCWVHDRDGLGIYRLDLAYREYRVGIEYDGLSHLDPDRLRHDRARMNWLAAEGWRMRHFTAHDLYRRPTHITATIRSLLTP</sequence>
<accession>A0ABQ4I0E6</accession>
<dbReference type="Pfam" id="PF04480">
    <property type="entry name" value="DUF559"/>
    <property type="match status" value="1"/>
</dbReference>
<gene>
    <name evidence="2" type="ORF">Van01_45590</name>
</gene>
<dbReference type="Proteomes" id="UP000647017">
    <property type="component" value="Unassembled WGS sequence"/>
</dbReference>
<proteinExistence type="predicted"/>
<organism evidence="2 3">
    <name type="scientific">Micromonospora andamanensis</name>
    <dbReference type="NCBI Taxonomy" id="1287068"/>
    <lineage>
        <taxon>Bacteria</taxon>
        <taxon>Bacillati</taxon>
        <taxon>Actinomycetota</taxon>
        <taxon>Actinomycetes</taxon>
        <taxon>Micromonosporales</taxon>
        <taxon>Micromonosporaceae</taxon>
        <taxon>Micromonospora</taxon>
    </lineage>
</organism>
<feature type="domain" description="DUF559" evidence="1">
    <location>
        <begin position="144"/>
        <end position="211"/>
    </location>
</feature>
<comment type="caution">
    <text evidence="2">The sequence shown here is derived from an EMBL/GenBank/DDBJ whole genome shotgun (WGS) entry which is preliminary data.</text>
</comment>
<dbReference type="SUPFAM" id="SSF52980">
    <property type="entry name" value="Restriction endonuclease-like"/>
    <property type="match status" value="1"/>
</dbReference>
<dbReference type="InterPro" id="IPR011335">
    <property type="entry name" value="Restrct_endonuc-II-like"/>
</dbReference>
<evidence type="ECO:0000313" key="2">
    <source>
        <dbReference type="EMBL" id="GIJ11345.1"/>
    </source>
</evidence>
<evidence type="ECO:0000259" key="1">
    <source>
        <dbReference type="Pfam" id="PF04480"/>
    </source>
</evidence>
<evidence type="ECO:0000313" key="3">
    <source>
        <dbReference type="Proteomes" id="UP000647017"/>
    </source>
</evidence>
<dbReference type="EMBL" id="BOOZ01000029">
    <property type="protein sequence ID" value="GIJ11345.1"/>
    <property type="molecule type" value="Genomic_DNA"/>
</dbReference>
<reference evidence="2 3" key="1">
    <citation type="submission" date="2021-01" db="EMBL/GenBank/DDBJ databases">
        <title>Whole genome shotgun sequence of Verrucosispora andamanensis NBRC 109075.</title>
        <authorList>
            <person name="Komaki H."/>
            <person name="Tamura T."/>
        </authorList>
    </citation>
    <scope>NUCLEOTIDE SEQUENCE [LARGE SCALE GENOMIC DNA]</scope>
    <source>
        <strain evidence="2 3">NBRC 109075</strain>
    </source>
</reference>
<dbReference type="InterPro" id="IPR007569">
    <property type="entry name" value="DUF559"/>
</dbReference>
<keyword evidence="3" id="KW-1185">Reference proteome</keyword>
<dbReference type="Gene3D" id="3.40.960.10">
    <property type="entry name" value="VSR Endonuclease"/>
    <property type="match status" value="1"/>
</dbReference>